<dbReference type="Pfam" id="PF00629">
    <property type="entry name" value="MAM"/>
    <property type="match status" value="1"/>
</dbReference>
<dbReference type="PROSITE" id="PS50060">
    <property type="entry name" value="MAM_2"/>
    <property type="match status" value="1"/>
</dbReference>
<evidence type="ECO:0000313" key="3">
    <source>
        <dbReference type="Proteomes" id="UP000886998"/>
    </source>
</evidence>
<name>A0A8X7C735_9ARAC</name>
<dbReference type="InterPro" id="IPR000998">
    <property type="entry name" value="MAM_dom"/>
</dbReference>
<dbReference type="AlphaFoldDB" id="A0A8X7C735"/>
<dbReference type="GO" id="GO:0016020">
    <property type="term" value="C:membrane"/>
    <property type="evidence" value="ECO:0007669"/>
    <property type="project" value="InterPro"/>
</dbReference>
<gene>
    <name evidence="2" type="primary">NCL1_40246</name>
    <name evidence="2" type="ORF">TNIN_124241</name>
</gene>
<organism evidence="2 3">
    <name type="scientific">Trichonephila inaurata madagascariensis</name>
    <dbReference type="NCBI Taxonomy" id="2747483"/>
    <lineage>
        <taxon>Eukaryota</taxon>
        <taxon>Metazoa</taxon>
        <taxon>Ecdysozoa</taxon>
        <taxon>Arthropoda</taxon>
        <taxon>Chelicerata</taxon>
        <taxon>Arachnida</taxon>
        <taxon>Araneae</taxon>
        <taxon>Araneomorphae</taxon>
        <taxon>Entelegynae</taxon>
        <taxon>Araneoidea</taxon>
        <taxon>Nephilidae</taxon>
        <taxon>Trichonephila</taxon>
        <taxon>Trichonephila inaurata</taxon>
    </lineage>
</organism>
<proteinExistence type="predicted"/>
<comment type="caution">
    <text evidence="2">The sequence shown here is derived from an EMBL/GenBank/DDBJ whole genome shotgun (WGS) entry which is preliminary data.</text>
</comment>
<reference evidence="2" key="1">
    <citation type="submission" date="2020-08" db="EMBL/GenBank/DDBJ databases">
        <title>Multicomponent nature underlies the extraordinary mechanical properties of spider dragline silk.</title>
        <authorList>
            <person name="Kono N."/>
            <person name="Nakamura H."/>
            <person name="Mori M."/>
            <person name="Yoshida Y."/>
            <person name="Ohtoshi R."/>
            <person name="Malay A.D."/>
            <person name="Moran D.A.P."/>
            <person name="Tomita M."/>
            <person name="Numata K."/>
            <person name="Arakawa K."/>
        </authorList>
    </citation>
    <scope>NUCLEOTIDE SEQUENCE</scope>
</reference>
<evidence type="ECO:0000313" key="2">
    <source>
        <dbReference type="EMBL" id="GFY59971.1"/>
    </source>
</evidence>
<dbReference type="InterPro" id="IPR013320">
    <property type="entry name" value="ConA-like_dom_sf"/>
</dbReference>
<accession>A0A8X7C735</accession>
<dbReference type="OrthoDB" id="409956at2759"/>
<keyword evidence="3" id="KW-1185">Reference proteome</keyword>
<dbReference type="Gene3D" id="2.60.120.200">
    <property type="match status" value="1"/>
</dbReference>
<dbReference type="Proteomes" id="UP000886998">
    <property type="component" value="Unassembled WGS sequence"/>
</dbReference>
<sequence>MAGDNNPVCMKFATHMFGNGIGTLRVLKRVPGEEAPDRVIWEVSGESGNKWYRAQVSVSSATSYQSFIPLSPLIIHPHFSLLTPPQPHTRDPFTDESYGSVGSVAKLPRLSTLRSQRRAWINCSSTKCRWAF</sequence>
<dbReference type="SUPFAM" id="SSF49899">
    <property type="entry name" value="Concanavalin A-like lectins/glucanases"/>
    <property type="match status" value="1"/>
</dbReference>
<protein>
    <submittedName>
        <fullName evidence="2">MAM and LDL-receptor class A domain-containing protein 1</fullName>
    </submittedName>
</protein>
<feature type="domain" description="MAM" evidence="1">
    <location>
        <begin position="1"/>
        <end position="65"/>
    </location>
</feature>
<dbReference type="EMBL" id="BMAV01012925">
    <property type="protein sequence ID" value="GFY59971.1"/>
    <property type="molecule type" value="Genomic_DNA"/>
</dbReference>
<evidence type="ECO:0000259" key="1">
    <source>
        <dbReference type="PROSITE" id="PS50060"/>
    </source>
</evidence>